<dbReference type="Proteomes" id="UP000480548">
    <property type="component" value="Unassembled WGS sequence"/>
</dbReference>
<protein>
    <submittedName>
        <fullName evidence="2">Uncharacterized protein</fullName>
    </submittedName>
</protein>
<proteinExistence type="predicted"/>
<organism evidence="2 3">
    <name type="scientific">Orbilia oligospora</name>
    <name type="common">Nematode-trapping fungus</name>
    <name type="synonym">Arthrobotrys oligospora</name>
    <dbReference type="NCBI Taxonomy" id="2813651"/>
    <lineage>
        <taxon>Eukaryota</taxon>
        <taxon>Fungi</taxon>
        <taxon>Dikarya</taxon>
        <taxon>Ascomycota</taxon>
        <taxon>Pezizomycotina</taxon>
        <taxon>Orbiliomycetes</taxon>
        <taxon>Orbiliales</taxon>
        <taxon>Orbiliaceae</taxon>
        <taxon>Orbilia</taxon>
    </lineage>
</organism>
<dbReference type="AlphaFoldDB" id="A0A7C8K5E1"/>
<sequence length="297" mass="33079">MNQDQYAWAAPPPSYHDFTGTGTGASRPLASRTEHPVDTKEDFQDAGSAAGLPQLPGYSTYTVEFAKGSFHMDYLIKDDADKPFLYVDNKAFPSTFRGGRPDVIVHEGGDNTGPIVFASRSNIIGNCHELCFGDPAISSRFTELKLKNWVSLTTTWSPPDSEKKYKFERIYGKEAEALGGRKTSLLSLKLTDVENGEIMATYLNDGFQTWRKAGTYQIKHNPAIGDEWDKWVICVCGVLTEKERRSRRWRSHGGGGGPRQQRAFLEKYLGVMVTLGCIGLGFFEDRNNIAKNGLECE</sequence>
<comment type="caution">
    <text evidence="2">The sequence shown here is derived from an EMBL/GenBank/DDBJ whole genome shotgun (WGS) entry which is preliminary data.</text>
</comment>
<reference evidence="2 3" key="1">
    <citation type="submission" date="2019-06" db="EMBL/GenBank/DDBJ databases">
        <authorList>
            <person name="Palmer J.M."/>
        </authorList>
    </citation>
    <scope>NUCLEOTIDE SEQUENCE [LARGE SCALE GENOMIC DNA]</scope>
    <source>
        <strain evidence="2 3">TWF703</strain>
    </source>
</reference>
<dbReference type="EMBL" id="WIQZ01000018">
    <property type="protein sequence ID" value="KAF3139877.1"/>
    <property type="molecule type" value="Genomic_DNA"/>
</dbReference>
<name>A0A7C8K5E1_ORBOL</name>
<evidence type="ECO:0000313" key="3">
    <source>
        <dbReference type="Proteomes" id="UP000480548"/>
    </source>
</evidence>
<feature type="region of interest" description="Disordered" evidence="1">
    <location>
        <begin position="1"/>
        <end position="51"/>
    </location>
</feature>
<evidence type="ECO:0000313" key="2">
    <source>
        <dbReference type="EMBL" id="KAF3139877.1"/>
    </source>
</evidence>
<gene>
    <name evidence="2" type="ORF">TWF703_003455</name>
</gene>
<feature type="compositionally biased region" description="Basic and acidic residues" evidence="1">
    <location>
        <begin position="32"/>
        <end position="43"/>
    </location>
</feature>
<accession>A0A7C8K5E1</accession>
<evidence type="ECO:0000256" key="1">
    <source>
        <dbReference type="SAM" id="MobiDB-lite"/>
    </source>
</evidence>